<dbReference type="GO" id="GO:0007059">
    <property type="term" value="P:chromosome segregation"/>
    <property type="evidence" value="ECO:0007669"/>
    <property type="project" value="TreeGrafter"/>
</dbReference>
<comment type="caution">
    <text evidence="1">The sequence shown here is derived from an EMBL/GenBank/DDBJ whole genome shotgun (WGS) entry which is preliminary data.</text>
</comment>
<gene>
    <name evidence="1" type="ORF">Xvie_03708</name>
</gene>
<evidence type="ECO:0000313" key="2">
    <source>
        <dbReference type="Proteomes" id="UP000194350"/>
    </source>
</evidence>
<dbReference type="PANTHER" id="PTHR33375">
    <property type="entry name" value="CHROMOSOME-PARTITIONING PROTEIN PARB-RELATED"/>
    <property type="match status" value="1"/>
</dbReference>
<sequence>MHPAVQLIVFGERSKKGCKETEIADLLGYSTRHVKKCLRLAEMASVLLDELANDKITLDQLQALSISENHERQINVWNNASGWKKELPLLRQIITQDGSPAAGNVLFKFVGKNEYKQADSEDDDIKRSELHQLSHEKGDELEHIEEQSEILAWTL</sequence>
<dbReference type="InterPro" id="IPR050336">
    <property type="entry name" value="Chromosome_partition/occlusion"/>
</dbReference>
<dbReference type="Proteomes" id="UP000194350">
    <property type="component" value="Unassembled WGS sequence"/>
</dbReference>
<keyword evidence="2" id="KW-1185">Reference proteome</keyword>
<dbReference type="EMBL" id="MUBJ01000031">
    <property type="protein sequence ID" value="OTA14426.1"/>
    <property type="molecule type" value="Genomic_DNA"/>
</dbReference>
<dbReference type="AlphaFoldDB" id="A0A1Y2S8H7"/>
<evidence type="ECO:0008006" key="3">
    <source>
        <dbReference type="Google" id="ProtNLM"/>
    </source>
</evidence>
<dbReference type="Gene3D" id="1.10.10.2830">
    <property type="match status" value="1"/>
</dbReference>
<organism evidence="1 2">
    <name type="scientific">Xenorhabdus vietnamensis</name>
    <dbReference type="NCBI Taxonomy" id="351656"/>
    <lineage>
        <taxon>Bacteria</taxon>
        <taxon>Pseudomonadati</taxon>
        <taxon>Pseudomonadota</taxon>
        <taxon>Gammaproteobacteria</taxon>
        <taxon>Enterobacterales</taxon>
        <taxon>Morganellaceae</taxon>
        <taxon>Xenorhabdus</taxon>
    </lineage>
</organism>
<name>A0A1Y2S8H7_9GAMM</name>
<evidence type="ECO:0000313" key="1">
    <source>
        <dbReference type="EMBL" id="OTA14426.1"/>
    </source>
</evidence>
<dbReference type="SUPFAM" id="SSF109709">
    <property type="entry name" value="KorB DNA-binding domain-like"/>
    <property type="match status" value="1"/>
</dbReference>
<protein>
    <recommendedName>
        <fullName evidence="3">DNA-binding protein</fullName>
    </recommendedName>
</protein>
<accession>A0A1Y2S8H7</accession>
<dbReference type="STRING" id="351656.Xvie_03708"/>
<dbReference type="PANTHER" id="PTHR33375:SF7">
    <property type="entry name" value="CHROMOSOME 2-PARTITIONING PROTEIN PARB-RELATED"/>
    <property type="match status" value="1"/>
</dbReference>
<dbReference type="GO" id="GO:0005694">
    <property type="term" value="C:chromosome"/>
    <property type="evidence" value="ECO:0007669"/>
    <property type="project" value="TreeGrafter"/>
</dbReference>
<proteinExistence type="predicted"/>
<reference evidence="1 2" key="1">
    <citation type="submission" date="2016-10" db="EMBL/GenBank/DDBJ databases">
        <title>Systematic genetic and metabolomic analysis of Xenorhabdus and Photorhabdus spp., highlights the requirements for a dual symbiotic and pathogenic life style.</title>
        <authorList>
            <person name="Tobias N.J."/>
            <person name="Wolff H."/>
            <person name="Djahanschiri B."/>
            <person name="Pidot S.J."/>
            <person name="Stinear T.P."/>
            <person name="Ebersberger I."/>
            <person name="Bode H.B."/>
        </authorList>
    </citation>
    <scope>NUCLEOTIDE SEQUENCE [LARGE SCALE GENOMIC DNA]</scope>
    <source>
        <strain evidence="1 2">DSM 22392</strain>
    </source>
</reference>